<evidence type="ECO:0000313" key="11">
    <source>
        <dbReference type="Proteomes" id="UP000683139"/>
    </source>
</evidence>
<dbReference type="Pfam" id="PF00528">
    <property type="entry name" value="BPD_transp_1"/>
    <property type="match status" value="1"/>
</dbReference>
<accession>A0A920CYI2</accession>
<proteinExistence type="inferred from homology"/>
<evidence type="ECO:0000256" key="7">
    <source>
        <dbReference type="RuleBase" id="RU363032"/>
    </source>
</evidence>
<feature type="transmembrane region" description="Helical" evidence="7">
    <location>
        <begin position="117"/>
        <end position="139"/>
    </location>
</feature>
<dbReference type="Proteomes" id="UP000683139">
    <property type="component" value="Unassembled WGS sequence"/>
</dbReference>
<evidence type="ECO:0000256" key="2">
    <source>
        <dbReference type="ARBA" id="ARBA00022448"/>
    </source>
</evidence>
<feature type="transmembrane region" description="Helical" evidence="7">
    <location>
        <begin position="269"/>
        <end position="286"/>
    </location>
</feature>
<protein>
    <submittedName>
        <fullName evidence="10">Sulfonate ABC transporter permease</fullName>
    </submittedName>
</protein>
<dbReference type="CDD" id="cd06261">
    <property type="entry name" value="TM_PBP2"/>
    <property type="match status" value="1"/>
</dbReference>
<evidence type="ECO:0000259" key="9">
    <source>
        <dbReference type="PROSITE" id="PS50928"/>
    </source>
</evidence>
<evidence type="ECO:0000256" key="5">
    <source>
        <dbReference type="ARBA" id="ARBA00022989"/>
    </source>
</evidence>
<keyword evidence="6 7" id="KW-0472">Membrane</keyword>
<keyword evidence="5 7" id="KW-1133">Transmembrane helix</keyword>
<dbReference type="GO" id="GO:0005886">
    <property type="term" value="C:plasma membrane"/>
    <property type="evidence" value="ECO:0007669"/>
    <property type="project" value="UniProtKB-SubCell"/>
</dbReference>
<dbReference type="RefSeq" id="WP_213514671.1">
    <property type="nucleotide sequence ID" value="NZ_BOSE01000003.1"/>
</dbReference>
<keyword evidence="2 7" id="KW-0813">Transport</keyword>
<keyword evidence="11" id="KW-1185">Reference proteome</keyword>
<dbReference type="GO" id="GO:0042918">
    <property type="term" value="P:alkanesulfonate transmembrane transport"/>
    <property type="evidence" value="ECO:0007669"/>
    <property type="project" value="UniProtKB-ARBA"/>
</dbReference>
<feature type="transmembrane region" description="Helical" evidence="7">
    <location>
        <begin position="176"/>
        <end position="195"/>
    </location>
</feature>
<dbReference type="PROSITE" id="PS50928">
    <property type="entry name" value="ABC_TM1"/>
    <property type="match status" value="1"/>
</dbReference>
<dbReference type="EMBL" id="BOSE01000003">
    <property type="protein sequence ID" value="GIP16418.1"/>
    <property type="molecule type" value="Genomic_DNA"/>
</dbReference>
<evidence type="ECO:0000256" key="4">
    <source>
        <dbReference type="ARBA" id="ARBA00022692"/>
    </source>
</evidence>
<dbReference type="PANTHER" id="PTHR30151:SF38">
    <property type="entry name" value="ALIPHATIC SULFONATES TRANSPORT PERMEASE PROTEIN SSUC-RELATED"/>
    <property type="match status" value="1"/>
</dbReference>
<feature type="transmembrane region" description="Helical" evidence="7">
    <location>
        <begin position="239"/>
        <end position="260"/>
    </location>
</feature>
<dbReference type="InterPro" id="IPR000515">
    <property type="entry name" value="MetI-like"/>
</dbReference>
<reference evidence="10" key="1">
    <citation type="submission" date="2021-03" db="EMBL/GenBank/DDBJ databases">
        <title>Antimicrobial resistance genes in bacteria isolated from Japanese honey, and their potential for conferring macrolide and lincosamide resistance in the American foulbrood pathogen Paenibacillus larvae.</title>
        <authorList>
            <person name="Okamoto M."/>
            <person name="Kumagai M."/>
            <person name="Kanamori H."/>
            <person name="Takamatsu D."/>
        </authorList>
    </citation>
    <scope>NUCLEOTIDE SEQUENCE</scope>
    <source>
        <strain evidence="10">J40TS1</strain>
    </source>
</reference>
<keyword evidence="4 7" id="KW-0812">Transmembrane</keyword>
<evidence type="ECO:0000256" key="8">
    <source>
        <dbReference type="SAM" id="MobiDB-lite"/>
    </source>
</evidence>
<comment type="caution">
    <text evidence="10">The sequence shown here is derived from an EMBL/GenBank/DDBJ whole genome shotgun (WGS) entry which is preliminary data.</text>
</comment>
<evidence type="ECO:0000313" key="10">
    <source>
        <dbReference type="EMBL" id="GIP16418.1"/>
    </source>
</evidence>
<dbReference type="Gene3D" id="1.10.3720.10">
    <property type="entry name" value="MetI-like"/>
    <property type="match status" value="1"/>
</dbReference>
<organism evidence="10 11">
    <name type="scientific">Paenibacillus montaniterrae</name>
    <dbReference type="NCBI Taxonomy" id="429341"/>
    <lineage>
        <taxon>Bacteria</taxon>
        <taxon>Bacillati</taxon>
        <taxon>Bacillota</taxon>
        <taxon>Bacilli</taxon>
        <taxon>Bacillales</taxon>
        <taxon>Paenibacillaceae</taxon>
        <taxon>Paenibacillus</taxon>
    </lineage>
</organism>
<dbReference type="FunFam" id="1.10.3720.10:FF:000003">
    <property type="entry name" value="Aliphatic sulfonate ABC transporter permease"/>
    <property type="match status" value="1"/>
</dbReference>
<feature type="compositionally biased region" description="Polar residues" evidence="8">
    <location>
        <begin position="1"/>
        <end position="23"/>
    </location>
</feature>
<feature type="transmembrane region" description="Helical" evidence="7">
    <location>
        <begin position="151"/>
        <end position="170"/>
    </location>
</feature>
<dbReference type="InterPro" id="IPR035906">
    <property type="entry name" value="MetI-like_sf"/>
</dbReference>
<sequence>MSNSVKTAAAHTVSQELGGSINTGEGEKTRRGKQSGDRVPLPKVLSRASRLPSAFLKNAAVGAAVPVILIAAWQLAVTAGLVSEQFVSSPLAIAGALAELLASGQLLHHLLVSIERAALGFLIGGAAGFLFGILTGLFRKAQYLLDPSFQVLRLVPNLAIVPLIILWFGFGELSKIAIIVSGAFFPLYINVFTGIRNVDQKLFEVAQVLGFSPIKRLLRLILPAALPHIFNGVRISLAVSWIGLVVAELVGSQAGIGFLINEAKQNSDTAIIFVGIIIFAIVGKLIDSAMKVIEARWLNWRDSFKG</sequence>
<dbReference type="AlphaFoldDB" id="A0A920CYI2"/>
<comment type="similarity">
    <text evidence="7">Belongs to the binding-protein-dependent transport system permease family.</text>
</comment>
<evidence type="ECO:0000256" key="1">
    <source>
        <dbReference type="ARBA" id="ARBA00004651"/>
    </source>
</evidence>
<feature type="region of interest" description="Disordered" evidence="8">
    <location>
        <begin position="1"/>
        <end position="40"/>
    </location>
</feature>
<keyword evidence="3" id="KW-1003">Cell membrane</keyword>
<dbReference type="PANTHER" id="PTHR30151">
    <property type="entry name" value="ALKANE SULFONATE ABC TRANSPORTER-RELATED, MEMBRANE SUBUNIT"/>
    <property type="match status" value="1"/>
</dbReference>
<name>A0A920CYI2_9BACL</name>
<evidence type="ECO:0000256" key="6">
    <source>
        <dbReference type="ARBA" id="ARBA00023136"/>
    </source>
</evidence>
<feature type="transmembrane region" description="Helical" evidence="7">
    <location>
        <begin position="59"/>
        <end position="82"/>
    </location>
</feature>
<feature type="domain" description="ABC transmembrane type-1" evidence="9">
    <location>
        <begin position="106"/>
        <end position="290"/>
    </location>
</feature>
<gene>
    <name evidence="10" type="ORF">J40TS1_20600</name>
</gene>
<evidence type="ECO:0000256" key="3">
    <source>
        <dbReference type="ARBA" id="ARBA00022475"/>
    </source>
</evidence>
<dbReference type="SUPFAM" id="SSF161098">
    <property type="entry name" value="MetI-like"/>
    <property type="match status" value="1"/>
</dbReference>
<comment type="subcellular location">
    <subcellularLocation>
        <location evidence="1 7">Cell membrane</location>
        <topology evidence="1 7">Multi-pass membrane protein</topology>
    </subcellularLocation>
</comment>